<protein>
    <submittedName>
        <fullName evidence="1">Uncharacterized protein</fullName>
    </submittedName>
</protein>
<dbReference type="AlphaFoldDB" id="A0A7C4QX79"/>
<sequence length="288" mass="33641">MDINHRKEEFAKFWTNAIVFEEKIPANFGLFSYRQIIEWCFKNLIICSGKILLKWGIEPDQEIIKKINEEKDLQGKAFLEKLYIFNFQQKITQFIMNQERKNSKWNSWPTSIMENSSFNCTGGTTLSIWMLSKLKLKSYIGIIPFSHVFNIVELSNKELFCLDLVNMRVYSMLDIETIDVEGHQCLDLSKKPGHPSSIIPIFDTHCITYMILNNASIARSIGMGEKESYAGLSGLDVYGALSFYSEKRDFFPSYPIFEARDEFFPEIKILREKEVFKEEMKKVNGFIF</sequence>
<reference evidence="1" key="1">
    <citation type="journal article" date="2020" name="mSystems">
        <title>Genome- and Community-Level Interaction Insights into Carbon Utilization and Element Cycling Functions of Hydrothermarchaeota in Hydrothermal Sediment.</title>
        <authorList>
            <person name="Zhou Z."/>
            <person name="Liu Y."/>
            <person name="Xu W."/>
            <person name="Pan J."/>
            <person name="Luo Z.H."/>
            <person name="Li M."/>
        </authorList>
    </citation>
    <scope>NUCLEOTIDE SEQUENCE [LARGE SCALE GENOMIC DNA]</scope>
    <source>
        <strain evidence="1">SpSt-579</strain>
    </source>
</reference>
<organism evidence="1">
    <name type="scientific">candidate division CPR3 bacterium</name>
    <dbReference type="NCBI Taxonomy" id="2268181"/>
    <lineage>
        <taxon>Bacteria</taxon>
        <taxon>Bacteria division CPR3</taxon>
    </lineage>
</organism>
<gene>
    <name evidence="1" type="ORF">ENT43_02125</name>
</gene>
<proteinExistence type="predicted"/>
<dbReference type="EMBL" id="DSYQ01000008">
    <property type="protein sequence ID" value="HGT71036.1"/>
    <property type="molecule type" value="Genomic_DNA"/>
</dbReference>
<comment type="caution">
    <text evidence="1">The sequence shown here is derived from an EMBL/GenBank/DDBJ whole genome shotgun (WGS) entry which is preliminary data.</text>
</comment>
<evidence type="ECO:0000313" key="1">
    <source>
        <dbReference type="EMBL" id="HGT71036.1"/>
    </source>
</evidence>
<accession>A0A7C4QX79</accession>
<name>A0A7C4QX79_UNCC3</name>